<dbReference type="PANTHER" id="PTHR37422">
    <property type="entry name" value="TEICHURONIC ACID BIOSYNTHESIS PROTEIN TUAE"/>
    <property type="match status" value="1"/>
</dbReference>
<evidence type="ECO:0000256" key="5">
    <source>
        <dbReference type="SAM" id="Phobius"/>
    </source>
</evidence>
<reference evidence="8" key="1">
    <citation type="submission" date="2021-05" db="EMBL/GenBank/DDBJ databases">
        <title>Genome of Sphingobium sp. strain.</title>
        <authorList>
            <person name="Fan R."/>
        </authorList>
    </citation>
    <scope>NUCLEOTIDE SEQUENCE</scope>
    <source>
        <strain evidence="8">H33</strain>
    </source>
</reference>
<evidence type="ECO:0000259" key="6">
    <source>
        <dbReference type="Pfam" id="PF04932"/>
    </source>
</evidence>
<evidence type="ECO:0000256" key="1">
    <source>
        <dbReference type="ARBA" id="ARBA00004141"/>
    </source>
</evidence>
<feature type="transmembrane region" description="Helical" evidence="5">
    <location>
        <begin position="128"/>
        <end position="146"/>
    </location>
</feature>
<dbReference type="AlphaFoldDB" id="A0A9X1DF96"/>
<feature type="transmembrane region" description="Helical" evidence="5">
    <location>
        <begin position="199"/>
        <end position="217"/>
    </location>
</feature>
<feature type="transmembrane region" description="Helical" evidence="5">
    <location>
        <begin position="350"/>
        <end position="367"/>
    </location>
</feature>
<feature type="transmembrane region" description="Helical" evidence="5">
    <location>
        <begin position="244"/>
        <end position="264"/>
    </location>
</feature>
<feature type="transmembrane region" description="Helical" evidence="5">
    <location>
        <begin position="410"/>
        <end position="430"/>
    </location>
</feature>
<dbReference type="PANTHER" id="PTHR37422:SF13">
    <property type="entry name" value="LIPOPOLYSACCHARIDE BIOSYNTHESIS PROTEIN PA4999-RELATED"/>
    <property type="match status" value="1"/>
</dbReference>
<evidence type="ECO:0000256" key="3">
    <source>
        <dbReference type="ARBA" id="ARBA00022989"/>
    </source>
</evidence>
<dbReference type="NCBIfam" id="TIGR03097">
    <property type="entry name" value="PEP_O_lig_1"/>
    <property type="match status" value="1"/>
</dbReference>
<sequence>MRDLFFIAFLASIFGLGLRRPFILVLVYSYIDIVSPQRLSYYLLNSIPISLISFAAVLVTWLIFDDKKDCRLSRRQGVMALLLVYCWWTTLHADFPVQAATKWDWVWKALLFAMFLPLTLRTKLRIEALALMMVLCAGTIIVTGGIKTALGGGGYGELNLMVENNSGLYEGSIISTVAIAIIPLILYLSNYGTIFPPDWRVKLFAYAFCFACLLIPIGTEARTGLICAAVLAGMMWWQTKRRVLYAGIGAVALLAAIPFLPASFTERMNTIQTYQGDESASTRLQVWKWTLDYVSQHPMGGGFDNYLANSFTYNTIQKTGPKDNQRVEHVVVTDRGRAFHSSYFEMLGEQGYPGLIIWLVLNIGTLVQSERLRRRYKDTDNPDYRWVAPFAQAMVQGHVCYLIGCFFVGIAYQPFVFMLIALQIAATTYMRRKRASEDWRPIAASKVAPATG</sequence>
<dbReference type="RefSeq" id="WP_214625084.1">
    <property type="nucleotide sequence ID" value="NZ_JAHGAW010000013.1"/>
</dbReference>
<dbReference type="InterPro" id="IPR007016">
    <property type="entry name" value="O-antigen_ligase-rel_domated"/>
</dbReference>
<proteinExistence type="predicted"/>
<dbReference type="InterPro" id="IPR017528">
    <property type="entry name" value="CHP03097O-antigen_lig-rel"/>
</dbReference>
<dbReference type="GO" id="GO:0016020">
    <property type="term" value="C:membrane"/>
    <property type="evidence" value="ECO:0007669"/>
    <property type="project" value="UniProtKB-SubCell"/>
</dbReference>
<feature type="domain" description="DUF5935" evidence="7">
    <location>
        <begin position="1"/>
        <end position="193"/>
    </location>
</feature>
<feature type="domain" description="O-antigen ligase-related" evidence="6">
    <location>
        <begin position="208"/>
        <end position="359"/>
    </location>
</feature>
<feature type="transmembrane region" description="Helical" evidence="5">
    <location>
        <begin position="76"/>
        <end position="93"/>
    </location>
</feature>
<feature type="transmembrane region" description="Helical" evidence="5">
    <location>
        <begin position="166"/>
        <end position="187"/>
    </location>
</feature>
<organism evidence="8 9">
    <name type="scientific">Sphingobium nicotianae</name>
    <dbReference type="NCBI Taxonomy" id="2782607"/>
    <lineage>
        <taxon>Bacteria</taxon>
        <taxon>Pseudomonadati</taxon>
        <taxon>Pseudomonadota</taxon>
        <taxon>Alphaproteobacteria</taxon>
        <taxon>Sphingomonadales</taxon>
        <taxon>Sphingomonadaceae</taxon>
        <taxon>Sphingobium</taxon>
    </lineage>
</organism>
<dbReference type="Pfam" id="PF19358">
    <property type="entry name" value="DUF5935"/>
    <property type="match status" value="1"/>
</dbReference>
<keyword evidence="2 5" id="KW-0812">Transmembrane</keyword>
<name>A0A9X1DF96_9SPHN</name>
<comment type="subcellular location">
    <subcellularLocation>
        <location evidence="1">Membrane</location>
        <topology evidence="1">Multi-pass membrane protein</topology>
    </subcellularLocation>
</comment>
<evidence type="ECO:0000259" key="7">
    <source>
        <dbReference type="Pfam" id="PF19358"/>
    </source>
</evidence>
<protein>
    <submittedName>
        <fullName evidence="8">O-glycosylation ligase, exosortase A system-associated</fullName>
    </submittedName>
</protein>
<evidence type="ECO:0000313" key="9">
    <source>
        <dbReference type="Proteomes" id="UP001138757"/>
    </source>
</evidence>
<gene>
    <name evidence="8" type="ORF">KK488_17910</name>
</gene>
<evidence type="ECO:0000313" key="8">
    <source>
        <dbReference type="EMBL" id="MBT2188824.1"/>
    </source>
</evidence>
<dbReference type="InterPro" id="IPR051533">
    <property type="entry name" value="WaaL-like"/>
</dbReference>
<keyword evidence="3 5" id="KW-1133">Transmembrane helix</keyword>
<dbReference type="Pfam" id="PF04932">
    <property type="entry name" value="Wzy_C"/>
    <property type="match status" value="1"/>
</dbReference>
<feature type="transmembrane region" description="Helical" evidence="5">
    <location>
        <begin position="43"/>
        <end position="64"/>
    </location>
</feature>
<comment type="caution">
    <text evidence="8">The sequence shown here is derived from an EMBL/GenBank/DDBJ whole genome shotgun (WGS) entry which is preliminary data.</text>
</comment>
<accession>A0A9X1DF96</accession>
<dbReference type="Proteomes" id="UP001138757">
    <property type="component" value="Unassembled WGS sequence"/>
</dbReference>
<dbReference type="GO" id="GO:0016874">
    <property type="term" value="F:ligase activity"/>
    <property type="evidence" value="ECO:0007669"/>
    <property type="project" value="UniProtKB-KW"/>
</dbReference>
<dbReference type="EMBL" id="JAHGAW010000013">
    <property type="protein sequence ID" value="MBT2188824.1"/>
    <property type="molecule type" value="Genomic_DNA"/>
</dbReference>
<evidence type="ECO:0000256" key="2">
    <source>
        <dbReference type="ARBA" id="ARBA00022692"/>
    </source>
</evidence>
<dbReference type="InterPro" id="IPR045979">
    <property type="entry name" value="DUF5935"/>
</dbReference>
<keyword evidence="9" id="KW-1185">Reference proteome</keyword>
<keyword evidence="4 5" id="KW-0472">Membrane</keyword>
<keyword evidence="8" id="KW-0436">Ligase</keyword>
<evidence type="ECO:0000256" key="4">
    <source>
        <dbReference type="ARBA" id="ARBA00023136"/>
    </source>
</evidence>